<proteinExistence type="inferred from homology"/>
<evidence type="ECO:0000256" key="5">
    <source>
        <dbReference type="ARBA" id="ARBA00022475"/>
    </source>
</evidence>
<dbReference type="RefSeq" id="WP_238467705.1">
    <property type="nucleotide sequence ID" value="NZ_JAKLJA010000042.1"/>
</dbReference>
<evidence type="ECO:0000256" key="2">
    <source>
        <dbReference type="ARBA" id="ARBA00010527"/>
    </source>
</evidence>
<comment type="caution">
    <text evidence="17">The sequence shown here is derived from an EMBL/GenBank/DDBJ whole genome shotgun (WGS) entry which is preliminary data.</text>
</comment>
<dbReference type="InterPro" id="IPR047196">
    <property type="entry name" value="YidC_ALB_C"/>
</dbReference>
<evidence type="ECO:0000313" key="18">
    <source>
        <dbReference type="Proteomes" id="UP001139308"/>
    </source>
</evidence>
<dbReference type="NCBIfam" id="TIGR03593">
    <property type="entry name" value="yidC_nterm"/>
    <property type="match status" value="1"/>
</dbReference>
<dbReference type="InterPro" id="IPR028055">
    <property type="entry name" value="YidC/Oxa/ALB_C"/>
</dbReference>
<dbReference type="GO" id="GO:0005886">
    <property type="term" value="C:plasma membrane"/>
    <property type="evidence" value="ECO:0007669"/>
    <property type="project" value="UniProtKB-SubCell"/>
</dbReference>
<feature type="transmembrane region" description="Helical" evidence="13">
    <location>
        <begin position="439"/>
        <end position="460"/>
    </location>
</feature>
<name>A0A9X1ULX5_9BURK</name>
<dbReference type="InterPro" id="IPR019998">
    <property type="entry name" value="Membr_insert_YidC"/>
</dbReference>
<keyword evidence="5 13" id="KW-1003">Cell membrane</keyword>
<evidence type="ECO:0000256" key="14">
    <source>
        <dbReference type="SAM" id="MobiDB-lite"/>
    </source>
</evidence>
<dbReference type="PRINTS" id="PR01900">
    <property type="entry name" value="YIDCPROTEIN"/>
</dbReference>
<protein>
    <recommendedName>
        <fullName evidence="3 13">Membrane protein insertase YidC</fullName>
    </recommendedName>
    <alternativeName>
        <fullName evidence="12 13">Foldase YidC</fullName>
    </alternativeName>
    <alternativeName>
        <fullName evidence="13">Membrane protein YidC</fullName>
    </alternativeName>
    <alternativeName>
        <fullName evidence="11 13">membrane integrase YidC</fullName>
    </alternativeName>
</protein>
<comment type="caution">
    <text evidence="13">Lacks conserved residue(s) required for the propagation of feature annotation.</text>
</comment>
<accession>A0A9X1ULX5</accession>
<keyword evidence="4 13" id="KW-0813">Transport</keyword>
<evidence type="ECO:0000256" key="3">
    <source>
        <dbReference type="ARBA" id="ARBA00015325"/>
    </source>
</evidence>
<dbReference type="Gene3D" id="2.70.98.90">
    <property type="match status" value="1"/>
</dbReference>
<dbReference type="PRINTS" id="PR00701">
    <property type="entry name" value="60KDINNERMP"/>
</dbReference>
<keyword evidence="8 13" id="KW-1133">Transmembrane helix</keyword>
<evidence type="ECO:0000313" key="17">
    <source>
        <dbReference type="EMBL" id="MCG5077813.1"/>
    </source>
</evidence>
<dbReference type="AlphaFoldDB" id="A0A9X1ULX5"/>
<dbReference type="NCBIfam" id="NF002352">
    <property type="entry name" value="PRK01318.1-3"/>
    <property type="match status" value="1"/>
</dbReference>
<evidence type="ECO:0000256" key="1">
    <source>
        <dbReference type="ARBA" id="ARBA00004429"/>
    </source>
</evidence>
<evidence type="ECO:0000259" key="16">
    <source>
        <dbReference type="Pfam" id="PF14849"/>
    </source>
</evidence>
<dbReference type="Pfam" id="PF02096">
    <property type="entry name" value="60KD_IMP"/>
    <property type="match status" value="1"/>
</dbReference>
<keyword evidence="10 13" id="KW-0143">Chaperone</keyword>
<dbReference type="GO" id="GO:0032977">
    <property type="term" value="F:membrane insertase activity"/>
    <property type="evidence" value="ECO:0007669"/>
    <property type="project" value="InterPro"/>
</dbReference>
<evidence type="ECO:0000256" key="4">
    <source>
        <dbReference type="ARBA" id="ARBA00022448"/>
    </source>
</evidence>
<dbReference type="Pfam" id="PF14849">
    <property type="entry name" value="YidC_periplas"/>
    <property type="match status" value="1"/>
</dbReference>
<dbReference type="InterPro" id="IPR001708">
    <property type="entry name" value="YidC/ALB3/OXA1/COX18"/>
</dbReference>
<dbReference type="InterPro" id="IPR028053">
    <property type="entry name" value="Membr_insert_YidC_N"/>
</dbReference>
<sequence>MDIKRTVLWVIFFMSAVMLYDNWQRDHGRQSMFFPSATQTQQGAASGAKPASAANAANAASDLPATSAGQAPATTAQPAEAAAQLVHFRTDVYDGEIDTRGGTLAKLSLVKESADGKSPDQYMTLFDHTKDHTYLARTGLLGGDFPNHNDVYTAVNGPRELTGDANSFHISLESPEKGGVKVSKTYTFTKGSYVIGVDTKVQNVGSTPVSPTLYMELVRDSEPVDTPRFSHTFIGPAVYSNEHHFQKISFSDIDKNKADYVNKADNGWIAMVQHYFATAWIPPQGAKRDIYVEKFDNNLYRVGVKQPLGTIAPGATDNVQASLFAGPEEERMLEGIAPGLELVKDYGWVTIIAKPLFWLLEKIHSYVGNWGWAIVLLTLLIKAVFFPLSAASYKSMARMKEITPRMQALRERLKGDPQKMNAALMELYKTEKVNPFGGCLPVVIQIPVFISLYWVLLSSVEMRGAPWILWIHDLSQQDPFFILPVLMAVSMFVQTKLNPTPPDPVQAKMMMFMPIAFSVMFFFFPAGLVLYYVVNNVLSIAQQYYITRMMGKNKAKKDVAPKKDAA</sequence>
<dbReference type="GO" id="GO:0015031">
    <property type="term" value="P:protein transport"/>
    <property type="evidence" value="ECO:0007669"/>
    <property type="project" value="UniProtKB-KW"/>
</dbReference>
<keyword evidence="9 13" id="KW-0472">Membrane</keyword>
<evidence type="ECO:0000259" key="15">
    <source>
        <dbReference type="Pfam" id="PF02096"/>
    </source>
</evidence>
<feature type="region of interest" description="Disordered" evidence="14">
    <location>
        <begin position="41"/>
        <end position="76"/>
    </location>
</feature>
<dbReference type="NCBIfam" id="NF002353">
    <property type="entry name" value="PRK01318.1-4"/>
    <property type="match status" value="1"/>
</dbReference>
<evidence type="ECO:0000256" key="12">
    <source>
        <dbReference type="ARBA" id="ARBA00033342"/>
    </source>
</evidence>
<dbReference type="HAMAP" id="MF_01810">
    <property type="entry name" value="YidC_type1"/>
    <property type="match status" value="1"/>
</dbReference>
<evidence type="ECO:0000256" key="11">
    <source>
        <dbReference type="ARBA" id="ARBA00033245"/>
    </source>
</evidence>
<evidence type="ECO:0000256" key="7">
    <source>
        <dbReference type="ARBA" id="ARBA00022927"/>
    </source>
</evidence>
<dbReference type="PANTHER" id="PTHR12428:SF65">
    <property type="entry name" value="CYTOCHROME C OXIDASE ASSEMBLY PROTEIN COX18, MITOCHONDRIAL"/>
    <property type="match status" value="1"/>
</dbReference>
<feature type="domain" description="Membrane insertase YidC/Oxa/ALB C-terminal" evidence="15">
    <location>
        <begin position="370"/>
        <end position="548"/>
    </location>
</feature>
<dbReference type="GO" id="GO:0051205">
    <property type="term" value="P:protein insertion into membrane"/>
    <property type="evidence" value="ECO:0007669"/>
    <property type="project" value="TreeGrafter"/>
</dbReference>
<feature type="transmembrane region" description="Helical" evidence="13">
    <location>
        <begin position="509"/>
        <end position="534"/>
    </location>
</feature>
<feature type="transmembrane region" description="Helical" evidence="13">
    <location>
        <begin position="370"/>
        <end position="390"/>
    </location>
</feature>
<keyword evidence="18" id="KW-1185">Reference proteome</keyword>
<dbReference type="CDD" id="cd20070">
    <property type="entry name" value="5TM_YidC_Alb3"/>
    <property type="match status" value="1"/>
</dbReference>
<dbReference type="Proteomes" id="UP001139308">
    <property type="component" value="Unassembled WGS sequence"/>
</dbReference>
<dbReference type="PANTHER" id="PTHR12428">
    <property type="entry name" value="OXA1"/>
    <property type="match status" value="1"/>
</dbReference>
<comment type="similarity">
    <text evidence="2 13">Belongs to the OXA1/ALB3/YidC family. Type 1 subfamily.</text>
</comment>
<dbReference type="EMBL" id="JAKLJA010000042">
    <property type="protein sequence ID" value="MCG5077813.1"/>
    <property type="molecule type" value="Genomic_DNA"/>
</dbReference>
<evidence type="ECO:0000256" key="9">
    <source>
        <dbReference type="ARBA" id="ARBA00023136"/>
    </source>
</evidence>
<evidence type="ECO:0000256" key="10">
    <source>
        <dbReference type="ARBA" id="ARBA00023186"/>
    </source>
</evidence>
<comment type="function">
    <text evidence="13">Required for the insertion and/or proper folding and/or complex formation of integral membrane proteins into the membrane. Involved in integration of membrane proteins that insert both dependently and independently of the Sec translocase complex, as well as at least some lipoproteins. Aids folding of multispanning membrane proteins.</text>
</comment>
<keyword evidence="6 13" id="KW-0812">Transmembrane</keyword>
<dbReference type="CDD" id="cd19961">
    <property type="entry name" value="EcYidC-like_peri"/>
    <property type="match status" value="1"/>
</dbReference>
<feature type="domain" description="Membrane insertase YidC N-terminal" evidence="16">
    <location>
        <begin position="86"/>
        <end position="359"/>
    </location>
</feature>
<organism evidence="17 18">
    <name type="scientific">Paraburkholderia tagetis</name>
    <dbReference type="NCBI Taxonomy" id="2913261"/>
    <lineage>
        <taxon>Bacteria</taxon>
        <taxon>Pseudomonadati</taxon>
        <taxon>Pseudomonadota</taxon>
        <taxon>Betaproteobacteria</taxon>
        <taxon>Burkholderiales</taxon>
        <taxon>Burkholderiaceae</taxon>
        <taxon>Paraburkholderia</taxon>
    </lineage>
</organism>
<evidence type="ECO:0000256" key="6">
    <source>
        <dbReference type="ARBA" id="ARBA00022692"/>
    </source>
</evidence>
<evidence type="ECO:0000256" key="13">
    <source>
        <dbReference type="HAMAP-Rule" id="MF_01810"/>
    </source>
</evidence>
<comment type="subunit">
    <text evidence="13">Interacts with the Sec translocase complex via SecD. Specifically interacts with transmembrane segments of nascent integral membrane proteins during membrane integration.</text>
</comment>
<dbReference type="InterPro" id="IPR038221">
    <property type="entry name" value="YidC_periplasmic_sf"/>
</dbReference>
<evidence type="ECO:0000256" key="8">
    <source>
        <dbReference type="ARBA" id="ARBA00022989"/>
    </source>
</evidence>
<comment type="subcellular location">
    <subcellularLocation>
        <location evidence="1">Cell inner membrane</location>
        <topology evidence="1">Multi-pass membrane protein</topology>
    </subcellularLocation>
    <subcellularLocation>
        <location evidence="13">Cell membrane</location>
        <topology evidence="13">Multi-pass membrane protein</topology>
    </subcellularLocation>
</comment>
<gene>
    <name evidence="13 17" type="primary">yidC</name>
    <name evidence="17" type="ORF">L5014_31475</name>
</gene>
<keyword evidence="7 13" id="KW-0653">Protein transport</keyword>
<dbReference type="NCBIfam" id="TIGR03592">
    <property type="entry name" value="yidC_oxa1_cterm"/>
    <property type="match status" value="1"/>
</dbReference>
<reference evidence="17" key="1">
    <citation type="submission" date="2022-01" db="EMBL/GenBank/DDBJ databases">
        <title>Genome sequence and assembly of Parabukholderia sp. RG36.</title>
        <authorList>
            <person name="Chhetri G."/>
        </authorList>
    </citation>
    <scope>NUCLEOTIDE SEQUENCE</scope>
    <source>
        <strain evidence="17">RG36</strain>
    </source>
</reference>